<feature type="domain" description="MIR" evidence="17">
    <location>
        <begin position="353"/>
        <end position="407"/>
    </location>
</feature>
<feature type="compositionally biased region" description="Basic residues" evidence="16">
    <location>
        <begin position="1"/>
        <end position="11"/>
    </location>
</feature>
<evidence type="ECO:0000256" key="7">
    <source>
        <dbReference type="ARBA" id="ARBA00022692"/>
    </source>
</evidence>
<feature type="region of interest" description="Disordered" evidence="16">
    <location>
        <begin position="1"/>
        <end position="21"/>
    </location>
</feature>
<comment type="catalytic activity">
    <reaction evidence="14 15">
        <text>a di-trans,poly-cis-dolichyl beta-D-mannosyl phosphate + L-seryl-[protein] = 3-O-(alpha-D-mannosyl)-L-seryl-[protein] + a di-trans,poly-cis-dolichyl phosphate + H(+)</text>
        <dbReference type="Rhea" id="RHEA:17377"/>
        <dbReference type="Rhea" id="RHEA-COMP:9863"/>
        <dbReference type="Rhea" id="RHEA-COMP:13546"/>
        <dbReference type="Rhea" id="RHEA-COMP:19498"/>
        <dbReference type="Rhea" id="RHEA-COMP:19501"/>
        <dbReference type="ChEBI" id="CHEBI:15378"/>
        <dbReference type="ChEBI" id="CHEBI:29999"/>
        <dbReference type="ChEBI" id="CHEBI:57683"/>
        <dbReference type="ChEBI" id="CHEBI:58211"/>
        <dbReference type="ChEBI" id="CHEBI:137321"/>
        <dbReference type="EC" id="2.4.1.109"/>
    </reaction>
</comment>
<reference evidence="19" key="1">
    <citation type="submission" date="2016-11" db="EMBL/GenBank/DDBJ databases">
        <authorList>
            <person name="Guldener U."/>
        </authorList>
    </citation>
    <scope>NUCLEOTIDE SEQUENCE [LARGE SCALE GENOMIC DNA]</scope>
</reference>
<keyword evidence="19" id="KW-1185">Reference proteome</keyword>
<comment type="catalytic activity">
    <reaction evidence="13 15">
        <text>a di-trans,poly-cis-dolichyl beta-D-mannosyl phosphate + L-threonyl-[protein] = 3-O-(alpha-D-mannosyl)-L-threonyl-[protein] + a di-trans,poly-cis-dolichyl phosphate + H(+)</text>
        <dbReference type="Rhea" id="RHEA:53396"/>
        <dbReference type="Rhea" id="RHEA-COMP:11060"/>
        <dbReference type="Rhea" id="RHEA-COMP:13547"/>
        <dbReference type="Rhea" id="RHEA-COMP:19498"/>
        <dbReference type="Rhea" id="RHEA-COMP:19501"/>
        <dbReference type="ChEBI" id="CHEBI:15378"/>
        <dbReference type="ChEBI" id="CHEBI:30013"/>
        <dbReference type="ChEBI" id="CHEBI:57683"/>
        <dbReference type="ChEBI" id="CHEBI:58211"/>
        <dbReference type="ChEBI" id="CHEBI:137323"/>
        <dbReference type="EC" id="2.4.1.109"/>
    </reaction>
</comment>
<feature type="domain" description="MIR" evidence="17">
    <location>
        <begin position="417"/>
        <end position="477"/>
    </location>
</feature>
<comment type="pathway">
    <text evidence="2 15">Protein modification; protein glycosylation.</text>
</comment>
<keyword evidence="12" id="KW-0325">Glycoprotein</keyword>
<evidence type="ECO:0000259" key="17">
    <source>
        <dbReference type="PROSITE" id="PS50919"/>
    </source>
</evidence>
<dbReference type="PANTHER" id="PTHR10050:SF50">
    <property type="entry name" value="DOLICHYL-PHOSPHATE-MANNOSE--PROTEIN MANNOSYLTRANSFERASE 1-RELATED"/>
    <property type="match status" value="1"/>
</dbReference>
<evidence type="ECO:0000256" key="2">
    <source>
        <dbReference type="ARBA" id="ARBA00004922"/>
    </source>
</evidence>
<dbReference type="Pfam" id="PF16192">
    <property type="entry name" value="PMT_4TMC"/>
    <property type="match status" value="1"/>
</dbReference>
<evidence type="ECO:0000256" key="14">
    <source>
        <dbReference type="ARBA" id="ARBA00045102"/>
    </source>
</evidence>
<feature type="transmembrane region" description="Helical" evidence="15">
    <location>
        <begin position="689"/>
        <end position="709"/>
    </location>
</feature>
<evidence type="ECO:0000256" key="3">
    <source>
        <dbReference type="ARBA" id="ARBA00007222"/>
    </source>
</evidence>
<evidence type="ECO:0000256" key="4">
    <source>
        <dbReference type="ARBA" id="ARBA00012839"/>
    </source>
</evidence>
<accession>A0A1L0B1F2</accession>
<dbReference type="InterPro" id="IPR032421">
    <property type="entry name" value="PMT_4TMC"/>
</dbReference>
<name>A0A1L0B1F2_9ASCO</name>
<comment type="similarity">
    <text evidence="3 15">Belongs to the glycosyltransferase 39 family.</text>
</comment>
<dbReference type="Gene3D" id="2.80.10.50">
    <property type="match status" value="1"/>
</dbReference>
<dbReference type="OrthoDB" id="292747at2759"/>
<evidence type="ECO:0000256" key="8">
    <source>
        <dbReference type="ARBA" id="ARBA00022737"/>
    </source>
</evidence>
<feature type="compositionally biased region" description="Basic and acidic residues" evidence="16">
    <location>
        <begin position="12"/>
        <end position="21"/>
    </location>
</feature>
<feature type="transmembrane region" description="Helical" evidence="15">
    <location>
        <begin position="716"/>
        <end position="733"/>
    </location>
</feature>
<feature type="domain" description="MIR" evidence="17">
    <location>
        <begin position="487"/>
        <end position="541"/>
    </location>
</feature>
<gene>
    <name evidence="18" type="ORF">HGUI_02456</name>
</gene>
<keyword evidence="7 15" id="KW-0812">Transmembrane</keyword>
<feature type="transmembrane region" description="Helical" evidence="15">
    <location>
        <begin position="164"/>
        <end position="183"/>
    </location>
</feature>
<feature type="transmembrane region" description="Helical" evidence="15">
    <location>
        <begin position="76"/>
        <end position="94"/>
    </location>
</feature>
<dbReference type="AlphaFoldDB" id="A0A1L0B1F2"/>
<dbReference type="UniPathway" id="UPA00378"/>
<feature type="transmembrane region" description="Helical" evidence="15">
    <location>
        <begin position="190"/>
        <end position="208"/>
    </location>
</feature>
<dbReference type="Pfam" id="PF02366">
    <property type="entry name" value="PMT"/>
    <property type="match status" value="1"/>
</dbReference>
<evidence type="ECO:0000256" key="16">
    <source>
        <dbReference type="SAM" id="MobiDB-lite"/>
    </source>
</evidence>
<dbReference type="InterPro" id="IPR016093">
    <property type="entry name" value="MIR_motif"/>
</dbReference>
<dbReference type="VEuPathDB" id="FungiDB:HGUI_02456"/>
<comment type="subcellular location">
    <subcellularLocation>
        <location evidence="1 15">Endoplasmic reticulum membrane</location>
        <topology evidence="1 15">Multi-pass membrane protein</topology>
    </subcellularLocation>
</comment>
<evidence type="ECO:0000313" key="18">
    <source>
        <dbReference type="EMBL" id="SGZ40256.1"/>
    </source>
</evidence>
<feature type="transmembrane region" description="Helical" evidence="15">
    <location>
        <begin position="618"/>
        <end position="639"/>
    </location>
</feature>
<dbReference type="EMBL" id="FQNF01000044">
    <property type="protein sequence ID" value="SGZ40256.1"/>
    <property type="molecule type" value="Genomic_DNA"/>
</dbReference>
<keyword evidence="5 15" id="KW-0328">Glycosyltransferase</keyword>
<feature type="transmembrane region" description="Helical" evidence="15">
    <location>
        <begin position="298"/>
        <end position="317"/>
    </location>
</feature>
<keyword evidence="8" id="KW-0677">Repeat</keyword>
<dbReference type="GO" id="GO:0004169">
    <property type="term" value="F:dolichyl-phosphate-mannose-protein mannosyltransferase activity"/>
    <property type="evidence" value="ECO:0007669"/>
    <property type="project" value="UniProtKB-UniRule"/>
</dbReference>
<keyword evidence="10 15" id="KW-1133">Transmembrane helix</keyword>
<dbReference type="InterPro" id="IPR036300">
    <property type="entry name" value="MIR_dom_sf"/>
</dbReference>
<dbReference type="Proteomes" id="UP000183365">
    <property type="component" value="Unassembled WGS sequence"/>
</dbReference>
<evidence type="ECO:0000256" key="10">
    <source>
        <dbReference type="ARBA" id="ARBA00022989"/>
    </source>
</evidence>
<proteinExistence type="inferred from homology"/>
<dbReference type="CDD" id="cd23283">
    <property type="entry name" value="beta-trefoil_MIR_PMT1-like"/>
    <property type="match status" value="1"/>
</dbReference>
<dbReference type="InterPro" id="IPR003342">
    <property type="entry name" value="ArnT-like_N"/>
</dbReference>
<evidence type="ECO:0000256" key="13">
    <source>
        <dbReference type="ARBA" id="ARBA00045085"/>
    </source>
</evidence>
<protein>
    <recommendedName>
        <fullName evidence="4 15">Dolichyl-phosphate-mannose--protein mannosyltransferase</fullName>
        <ecNumber evidence="4 15">2.4.1.109</ecNumber>
    </recommendedName>
</protein>
<keyword evidence="6 15" id="KW-0808">Transferase</keyword>
<dbReference type="InterPro" id="IPR027005">
    <property type="entry name" value="PMT-like"/>
</dbReference>
<evidence type="ECO:0000256" key="9">
    <source>
        <dbReference type="ARBA" id="ARBA00022824"/>
    </source>
</evidence>
<dbReference type="PANTHER" id="PTHR10050">
    <property type="entry name" value="DOLICHYL-PHOSPHATE-MANNOSE--PROTEIN MANNOSYLTRANSFERASE"/>
    <property type="match status" value="1"/>
</dbReference>
<dbReference type="PROSITE" id="PS50919">
    <property type="entry name" value="MIR"/>
    <property type="match status" value="3"/>
</dbReference>
<dbReference type="SMART" id="SM00472">
    <property type="entry name" value="MIR"/>
    <property type="match status" value="3"/>
</dbReference>
<dbReference type="Pfam" id="PF02815">
    <property type="entry name" value="MIR"/>
    <property type="match status" value="1"/>
</dbReference>
<organism evidence="18 19">
    <name type="scientific">Hanseniaspora guilliermondii</name>
    <dbReference type="NCBI Taxonomy" id="56406"/>
    <lineage>
        <taxon>Eukaryota</taxon>
        <taxon>Fungi</taxon>
        <taxon>Dikarya</taxon>
        <taxon>Ascomycota</taxon>
        <taxon>Saccharomycotina</taxon>
        <taxon>Saccharomycetes</taxon>
        <taxon>Saccharomycodales</taxon>
        <taxon>Saccharomycodaceae</taxon>
        <taxon>Hanseniaspora</taxon>
    </lineage>
</organism>
<evidence type="ECO:0000256" key="6">
    <source>
        <dbReference type="ARBA" id="ARBA00022679"/>
    </source>
</evidence>
<evidence type="ECO:0000256" key="15">
    <source>
        <dbReference type="RuleBase" id="RU367007"/>
    </source>
</evidence>
<evidence type="ECO:0000256" key="5">
    <source>
        <dbReference type="ARBA" id="ARBA00022676"/>
    </source>
</evidence>
<dbReference type="SUPFAM" id="SSF82109">
    <property type="entry name" value="MIR domain"/>
    <property type="match status" value="1"/>
</dbReference>
<keyword evidence="11 15" id="KW-0472">Membrane</keyword>
<feature type="transmembrane region" description="Helical" evidence="15">
    <location>
        <begin position="214"/>
        <end position="232"/>
    </location>
</feature>
<dbReference type="GO" id="GO:0005789">
    <property type="term" value="C:endoplasmic reticulum membrane"/>
    <property type="evidence" value="ECO:0007669"/>
    <property type="project" value="UniProtKB-SubCell"/>
</dbReference>
<evidence type="ECO:0000256" key="11">
    <source>
        <dbReference type="ARBA" id="ARBA00023136"/>
    </source>
</evidence>
<evidence type="ECO:0000256" key="1">
    <source>
        <dbReference type="ARBA" id="ARBA00004477"/>
    </source>
</evidence>
<evidence type="ECO:0000313" key="19">
    <source>
        <dbReference type="Proteomes" id="UP000183365"/>
    </source>
</evidence>
<keyword evidence="9 15" id="KW-0256">Endoplasmic reticulum</keyword>
<dbReference type="EC" id="2.4.1.109" evidence="4 15"/>
<evidence type="ECO:0000256" key="12">
    <source>
        <dbReference type="ARBA" id="ARBA00023180"/>
    </source>
</evidence>
<comment type="function">
    <text evidence="15">Transfers mannose from Dol-P-mannose to Ser or Thr residues on proteins.</text>
</comment>
<sequence length="914" mass="103673">MSPKVKKSTKGSKKEILEQKETTTTEIPSKITDILSPGYKTTVDVVIEEGPERPYVSLSKINSDNKLDNLRSPKSFLEYLIIFSILILTFIIRLKNLEYPDSVVFDEVHFGKFAAKYITGTYFFDVHPPLAKMTLALIGYLSGFKGNFLFENIGDFFPESVPYYAMRLFVAICGSISCVLMYLTLRTSGVKPFIAIFGTLFFIWENSFVTISRYILLDAILILFISFAGFYYKKYQNFSESSFGSWKYLVLTGVFLGLGLASKWVGLFTIAWVGVLCLLRLLFMVSDLNTPLTKTTAYASKWGAILLGIPAIIYLLSFQAHFLTLVNDSDGASLLTSEYRSALNGNSIPSNIIKNVGYGSVVSIKHVNTRGGYLHSHEIYYTTGSEQQQLTLYPHIDTNNDFVVEKYNETSIPLTKFEPLKNGDKIRLRHINTHKRVHSHDHKPPVSSQADWQYEASAYGFEGFEGDPNDDFIVEIDQKASAPGESRDVVNAIETKFRLRHAMTGCLLFSHPVVLPDNNQQEVTCAHSAKEHLTLWQVELNTNEFLTADGQTPETISYPKPGFWGKFIETNKLMWSVNNGFTDSHYYQSDPITWPLLNRGISYWAKDNRQVYLLGNAVTWWLSSATVCVFAGMVLIQIFKYQLSIPIQMDSEEINNYVQITEYILGWALHYFPFFLMGRQLFLHHYLPAYYFLIMAFTQLLNLFASKFAQNKRKTLVFVSFIIILLGASYKFFETHKNFAYGTPQLKSTCQKNKWLNEWDYSCDILLEDWESYNNMTMSTLEARPEGESVFSTDGAVEVDVEDIHQNNGKKRFIGPDGNEISEEEAMKLIDEKGGKILKREDTVNVPGTGVPKVNVPPPAQVAEKAVNPNIADIINNKGPKKFLDQNGNEIDEEIALKLINEGGKIYDVQQTVV</sequence>